<proteinExistence type="predicted"/>
<name>A0ABP0MUX9_9DINO</name>
<evidence type="ECO:0000313" key="2">
    <source>
        <dbReference type="Proteomes" id="UP001642464"/>
    </source>
</evidence>
<sequence>ESVVRILKQLDAETRKRQVLVIDNDLEGSCGLKKVGDAFPEVYVKGGIMERLRRPDTG</sequence>
<protein>
    <submittedName>
        <fullName evidence="1">Transketolase</fullName>
    </submittedName>
</protein>
<feature type="non-terminal residue" evidence="1">
    <location>
        <position position="1"/>
    </location>
</feature>
<reference evidence="1 2" key="1">
    <citation type="submission" date="2024-02" db="EMBL/GenBank/DDBJ databases">
        <authorList>
            <person name="Chen Y."/>
            <person name="Shah S."/>
            <person name="Dougan E. K."/>
            <person name="Thang M."/>
            <person name="Chan C."/>
        </authorList>
    </citation>
    <scope>NUCLEOTIDE SEQUENCE [LARGE SCALE GENOMIC DNA]</scope>
</reference>
<organism evidence="1 2">
    <name type="scientific">Durusdinium trenchii</name>
    <dbReference type="NCBI Taxonomy" id="1381693"/>
    <lineage>
        <taxon>Eukaryota</taxon>
        <taxon>Sar</taxon>
        <taxon>Alveolata</taxon>
        <taxon>Dinophyceae</taxon>
        <taxon>Suessiales</taxon>
        <taxon>Symbiodiniaceae</taxon>
        <taxon>Durusdinium</taxon>
    </lineage>
</organism>
<comment type="caution">
    <text evidence="1">The sequence shown here is derived from an EMBL/GenBank/DDBJ whole genome shotgun (WGS) entry which is preliminary data.</text>
</comment>
<dbReference type="Proteomes" id="UP001642464">
    <property type="component" value="Unassembled WGS sequence"/>
</dbReference>
<accession>A0ABP0MUX9</accession>
<gene>
    <name evidence="1" type="ORF">SCF082_LOCUS29929</name>
</gene>
<keyword evidence="2" id="KW-1185">Reference proteome</keyword>
<evidence type="ECO:0000313" key="1">
    <source>
        <dbReference type="EMBL" id="CAK9055306.1"/>
    </source>
</evidence>
<dbReference type="EMBL" id="CAXAMM010024446">
    <property type="protein sequence ID" value="CAK9055306.1"/>
    <property type="molecule type" value="Genomic_DNA"/>
</dbReference>
<feature type="non-terminal residue" evidence="1">
    <location>
        <position position="58"/>
    </location>
</feature>